<evidence type="ECO:0000259" key="3">
    <source>
        <dbReference type="PROSITE" id="PS50043"/>
    </source>
</evidence>
<dbReference type="SMART" id="SM00421">
    <property type="entry name" value="HTH_LUXR"/>
    <property type="match status" value="1"/>
</dbReference>
<dbReference type="PRINTS" id="PR00038">
    <property type="entry name" value="HTHLUXR"/>
</dbReference>
<dbReference type="InterPro" id="IPR041664">
    <property type="entry name" value="AAA_16"/>
</dbReference>
<name>A0ABT8S6H0_9BURK</name>
<evidence type="ECO:0000259" key="4">
    <source>
        <dbReference type="PROSITE" id="PS50125"/>
    </source>
</evidence>
<dbReference type="SUPFAM" id="SSF48452">
    <property type="entry name" value="TPR-like"/>
    <property type="match status" value="1"/>
</dbReference>
<dbReference type="InterPro" id="IPR036388">
    <property type="entry name" value="WH-like_DNA-bd_sf"/>
</dbReference>
<keyword evidence="2" id="KW-0067">ATP-binding</keyword>
<dbReference type="RefSeq" id="WP_301811907.1">
    <property type="nucleotide sequence ID" value="NZ_JAUJZH010000013.1"/>
</dbReference>
<dbReference type="EMBL" id="JAUKVY010000013">
    <property type="protein sequence ID" value="MDO1534345.1"/>
    <property type="molecule type" value="Genomic_DNA"/>
</dbReference>
<dbReference type="InterPro" id="IPR029787">
    <property type="entry name" value="Nucleotide_cyclase"/>
</dbReference>
<dbReference type="PANTHER" id="PTHR16305:SF28">
    <property type="entry name" value="GUANYLATE CYCLASE DOMAIN-CONTAINING PROTEIN"/>
    <property type="match status" value="1"/>
</dbReference>
<organism evidence="5 6">
    <name type="scientific">Variovorax ginsengisoli</name>
    <dbReference type="NCBI Taxonomy" id="363844"/>
    <lineage>
        <taxon>Bacteria</taxon>
        <taxon>Pseudomonadati</taxon>
        <taxon>Pseudomonadota</taxon>
        <taxon>Betaproteobacteria</taxon>
        <taxon>Burkholderiales</taxon>
        <taxon>Comamonadaceae</taxon>
        <taxon>Variovorax</taxon>
    </lineage>
</organism>
<evidence type="ECO:0000256" key="1">
    <source>
        <dbReference type="ARBA" id="ARBA00022741"/>
    </source>
</evidence>
<dbReference type="InterPro" id="IPR016032">
    <property type="entry name" value="Sig_transdc_resp-reg_C-effctor"/>
</dbReference>
<keyword evidence="1" id="KW-0547">Nucleotide-binding</keyword>
<sequence>MDDFSVRQRLIAILCADAAGFSRLMAGDEHATLAALDAARALFRARIESNHGRVIDMAGDSILAVFETATGAVSAAIAIQQDLAQAATEAASQPRMPFRIGVHLGDIIEKQDGTVYGDGVNVAARLQALAEPGGIVVSDAVRGAVGSRVDASFADKGEQPLKNIARPIHAFVVRPGRDSEAPAAAPPPRASPRPSGVFVGRRAELAQLKSALQGARKGFGRIVLLAGSSGMGKTSLTQQLALHAQDSGTLVLWGRCLEEAGAPPYWPWRQLIRSYLRGSGDPALAQTFGAGLADIASIAPEVAEQFATPPGDASVVDSAQSRFRLFDAIAGFWRRAAQRAPVLLIFEDLHWADATSLRLFSFLAGELDDCAMLVVGTYRDTELSRQHPLFETLAELARSPVCQRVELQGLSARETAEFAIAASGGTASANLVDALHARTEGHPLFLEEMLRYMISARAPHEGHAPIDDARLLTKVPTGVREVIGRRLNRLSAPAARLLSTAACIGRSFDLPLLARLEADKSEDELLQALEKAMGEQIIEAVPDTQQFRFGHALIRDALYDEMLGMRRARLHLRIGETLEQQHGSDDGMVWSQLAYHFSEAGPGSAATKALAYARRAAGHAARLLAFEEAARLLRLALQLLDRHFPNDLVQRCDVMAALGDAELWCDVPETAVASYRQAAELARQCGLSAQFARAAIGFSSSSTQAGQSGEAAVALLLEAIALHQGNDAERVELLSRLCVAYIYCDRSAEAKEAHRRAVTLARQIDDMRSLYLALSAIAAAGYWPELLGERIAAAAEAWAIAEELAMPERIPNLLAFYLCDLIRVGDVATLGRVRDQGLRLSAQWRAHYWLSLCRHIEVLVALNEGRFEDAERWATRALDVGRRVAEDKAVGAFGMQMFCLRREQGRLREALPMLQQFVRETPTAQTWLPGLALLYAELGMRDECQAVFDTLPWTRLSRPPTDGGTLTLVIFAAELCVYLGHAEHAALMYGQLRGHAGANLLGDSSGPCMGSTDRLLGALASVMGEWDLAQIHFEAALSMDRQTGSRVWLAHSRHDYALMLHRRAEPGDLARARALLADALADSVALGMNALTPRIEALARSLDEPVAAPAAGHPCGLTEREVGVLRLIAMGRNNREIGQVLGISPNTVANHVRSILEKTYTANRTEAAAFANREGLLKP</sequence>
<dbReference type="Pfam" id="PF13191">
    <property type="entry name" value="AAA_16"/>
    <property type="match status" value="1"/>
</dbReference>
<dbReference type="Proteomes" id="UP001169027">
    <property type="component" value="Unassembled WGS sequence"/>
</dbReference>
<dbReference type="InterPro" id="IPR027417">
    <property type="entry name" value="P-loop_NTPase"/>
</dbReference>
<comment type="caution">
    <text evidence="5">The sequence shown here is derived from an EMBL/GenBank/DDBJ whole genome shotgun (WGS) entry which is preliminary data.</text>
</comment>
<dbReference type="PROSITE" id="PS50125">
    <property type="entry name" value="GUANYLATE_CYCLASE_2"/>
    <property type="match status" value="1"/>
</dbReference>
<evidence type="ECO:0000313" key="6">
    <source>
        <dbReference type="Proteomes" id="UP001169027"/>
    </source>
</evidence>
<reference evidence="5" key="1">
    <citation type="submission" date="2023-06" db="EMBL/GenBank/DDBJ databases">
        <authorList>
            <person name="Jiang Y."/>
            <person name="Liu Q."/>
        </authorList>
    </citation>
    <scope>NUCLEOTIDE SEQUENCE</scope>
    <source>
        <strain evidence="5">CGMCC 1.12090</strain>
    </source>
</reference>
<dbReference type="InterPro" id="IPR000792">
    <property type="entry name" value="Tscrpt_reg_LuxR_C"/>
</dbReference>
<accession>A0ABT8S6H0</accession>
<dbReference type="Pfam" id="PF00196">
    <property type="entry name" value="GerE"/>
    <property type="match status" value="1"/>
</dbReference>
<dbReference type="InterPro" id="IPR001054">
    <property type="entry name" value="A/G_cyclase"/>
</dbReference>
<dbReference type="InterPro" id="IPR011990">
    <property type="entry name" value="TPR-like_helical_dom_sf"/>
</dbReference>
<feature type="domain" description="Guanylate cyclase" evidence="4">
    <location>
        <begin position="12"/>
        <end position="127"/>
    </location>
</feature>
<dbReference type="SUPFAM" id="SSF55073">
    <property type="entry name" value="Nucleotide cyclase"/>
    <property type="match status" value="1"/>
</dbReference>
<dbReference type="PROSITE" id="PS50043">
    <property type="entry name" value="HTH_LUXR_2"/>
    <property type="match status" value="1"/>
</dbReference>
<dbReference type="PANTHER" id="PTHR16305">
    <property type="entry name" value="TESTICULAR SOLUBLE ADENYLYL CYCLASE"/>
    <property type="match status" value="1"/>
</dbReference>
<dbReference type="CDD" id="cd06170">
    <property type="entry name" value="LuxR_C_like"/>
    <property type="match status" value="1"/>
</dbReference>
<dbReference type="Gene3D" id="3.40.50.300">
    <property type="entry name" value="P-loop containing nucleotide triphosphate hydrolases"/>
    <property type="match status" value="1"/>
</dbReference>
<dbReference type="SUPFAM" id="SSF52540">
    <property type="entry name" value="P-loop containing nucleoside triphosphate hydrolases"/>
    <property type="match status" value="1"/>
</dbReference>
<evidence type="ECO:0000313" key="5">
    <source>
        <dbReference type="EMBL" id="MDO1534345.1"/>
    </source>
</evidence>
<dbReference type="Pfam" id="PF00211">
    <property type="entry name" value="Guanylate_cyc"/>
    <property type="match status" value="1"/>
</dbReference>
<dbReference type="Gene3D" id="1.25.40.10">
    <property type="entry name" value="Tetratricopeptide repeat domain"/>
    <property type="match status" value="2"/>
</dbReference>
<dbReference type="Gene3D" id="1.10.10.10">
    <property type="entry name" value="Winged helix-like DNA-binding domain superfamily/Winged helix DNA-binding domain"/>
    <property type="match status" value="1"/>
</dbReference>
<evidence type="ECO:0000256" key="2">
    <source>
        <dbReference type="ARBA" id="ARBA00022840"/>
    </source>
</evidence>
<feature type="domain" description="HTH luxR-type" evidence="3">
    <location>
        <begin position="1110"/>
        <end position="1175"/>
    </location>
</feature>
<protein>
    <submittedName>
        <fullName evidence="5">AAA family ATPase</fullName>
    </submittedName>
</protein>
<keyword evidence="6" id="KW-1185">Reference proteome</keyword>
<gene>
    <name evidence="5" type="ORF">Q2T77_18815</name>
</gene>
<dbReference type="PROSITE" id="PS00622">
    <property type="entry name" value="HTH_LUXR_1"/>
    <property type="match status" value="1"/>
</dbReference>
<dbReference type="Gene3D" id="3.30.70.1230">
    <property type="entry name" value="Nucleotide cyclase"/>
    <property type="match status" value="1"/>
</dbReference>
<dbReference type="SUPFAM" id="SSF46894">
    <property type="entry name" value="C-terminal effector domain of the bipartite response regulators"/>
    <property type="match status" value="1"/>
</dbReference>
<proteinExistence type="predicted"/>
<dbReference type="CDD" id="cd07302">
    <property type="entry name" value="CHD"/>
    <property type="match status" value="1"/>
</dbReference>